<reference evidence="2" key="2">
    <citation type="submission" date="2021-01" db="UniProtKB">
        <authorList>
            <consortium name="EnsemblPlants"/>
        </authorList>
    </citation>
    <scope>IDENTIFICATION</scope>
</reference>
<dbReference type="InParanoid" id="A0A7N2KZI7"/>
<dbReference type="PANTHER" id="PTHR31170">
    <property type="entry name" value="BNAC04G53230D PROTEIN"/>
    <property type="match status" value="1"/>
</dbReference>
<evidence type="ECO:0000313" key="2">
    <source>
        <dbReference type="EnsemblPlants" id="QL02p080680:mrna"/>
    </source>
</evidence>
<dbReference type="Pfam" id="PF03140">
    <property type="entry name" value="DUF247"/>
    <property type="match status" value="1"/>
</dbReference>
<dbReference type="AlphaFoldDB" id="A0A7N2KZI7"/>
<dbReference type="InterPro" id="IPR004158">
    <property type="entry name" value="DUF247_pln"/>
</dbReference>
<keyword evidence="3" id="KW-1185">Reference proteome</keyword>
<dbReference type="Proteomes" id="UP000594261">
    <property type="component" value="Chromosome 2"/>
</dbReference>
<proteinExistence type="predicted"/>
<keyword evidence="1" id="KW-0812">Transmembrane</keyword>
<accession>A0A7N2KZI7</accession>
<evidence type="ECO:0000256" key="1">
    <source>
        <dbReference type="SAM" id="Phobius"/>
    </source>
</evidence>
<dbReference type="Gramene" id="QL02p080680:mrna">
    <property type="protein sequence ID" value="QL02p080680:mrna"/>
    <property type="gene ID" value="QL02p080680"/>
</dbReference>
<dbReference type="OMA" id="DCETNDF"/>
<keyword evidence="1" id="KW-1133">Transmembrane helix</keyword>
<reference evidence="3" key="1">
    <citation type="journal article" date="2016" name="G3 (Bethesda)">
        <title>First Draft Assembly and Annotation of the Genome of a California Endemic Oak Quercus lobata Nee (Fagaceae).</title>
        <authorList>
            <person name="Sork V.L."/>
            <person name="Fitz-Gibbon S.T."/>
            <person name="Puiu D."/>
            <person name="Crepeau M."/>
            <person name="Gugger P.F."/>
            <person name="Sherman R."/>
            <person name="Stevens K."/>
            <person name="Langley C.H."/>
            <person name="Pellegrini M."/>
            <person name="Salzberg S.L."/>
        </authorList>
    </citation>
    <scope>NUCLEOTIDE SEQUENCE [LARGE SCALE GENOMIC DNA]</scope>
    <source>
        <strain evidence="3">cv. SW786</strain>
    </source>
</reference>
<sequence length="200" mass="23083">MDVEKEARECYAKPIDCETNDFVQILEPIPSATSLAEAGIKFKPGKSKSILGIKFDKGVLEIPSLLIQETTETTIRNLISFEQCYTECDARFTSYAILIDSLINNAQDAELLGKNKIVYNWLSPEDTAKFFNKLYYDTYVNKYYYGKLSRNLNSYCEQRWPQWRAVLVRNYFGTPWAILSTMAAVILLILSFLQTWYTIT</sequence>
<protein>
    <submittedName>
        <fullName evidence="2">Uncharacterized protein</fullName>
    </submittedName>
</protein>
<keyword evidence="1" id="KW-0472">Membrane</keyword>
<dbReference type="PANTHER" id="PTHR31170:SF17">
    <property type="match status" value="1"/>
</dbReference>
<organism evidence="2 3">
    <name type="scientific">Quercus lobata</name>
    <name type="common">Valley oak</name>
    <dbReference type="NCBI Taxonomy" id="97700"/>
    <lineage>
        <taxon>Eukaryota</taxon>
        <taxon>Viridiplantae</taxon>
        <taxon>Streptophyta</taxon>
        <taxon>Embryophyta</taxon>
        <taxon>Tracheophyta</taxon>
        <taxon>Spermatophyta</taxon>
        <taxon>Magnoliopsida</taxon>
        <taxon>eudicotyledons</taxon>
        <taxon>Gunneridae</taxon>
        <taxon>Pentapetalae</taxon>
        <taxon>rosids</taxon>
        <taxon>fabids</taxon>
        <taxon>Fagales</taxon>
        <taxon>Fagaceae</taxon>
        <taxon>Quercus</taxon>
    </lineage>
</organism>
<feature type="transmembrane region" description="Helical" evidence="1">
    <location>
        <begin position="176"/>
        <end position="197"/>
    </location>
</feature>
<name>A0A7N2KZI7_QUELO</name>
<dbReference type="EnsemblPlants" id="QL02p080680:mrna">
    <property type="protein sequence ID" value="QL02p080680:mrna"/>
    <property type="gene ID" value="QL02p080680"/>
</dbReference>
<evidence type="ECO:0000313" key="3">
    <source>
        <dbReference type="Proteomes" id="UP000594261"/>
    </source>
</evidence>